<keyword evidence="2 6" id="KW-0597">Phosphoprotein</keyword>
<keyword evidence="6" id="KW-1278">Translocase</keyword>
<keyword evidence="9" id="KW-1185">Reference proteome</keyword>
<evidence type="ECO:0000259" key="7">
    <source>
        <dbReference type="SMART" id="SM00900"/>
    </source>
</evidence>
<gene>
    <name evidence="6" type="primary">rnfG</name>
    <name evidence="8" type="ORF">H8891_00280</name>
</gene>
<keyword evidence="6" id="KW-0472">Membrane</keyword>
<dbReference type="RefSeq" id="WP_187004732.1">
    <property type="nucleotide sequence ID" value="NZ_JACRWD010000001.1"/>
</dbReference>
<comment type="function">
    <text evidence="6">Part of a membrane-bound complex that couples electron transfer with translocation of ions across the membrane.</text>
</comment>
<keyword evidence="6" id="KW-1133">Transmembrane helix</keyword>
<keyword evidence="6" id="KW-0812">Transmembrane</keyword>
<dbReference type="PANTHER" id="PTHR36118">
    <property type="entry name" value="ION-TRANSLOCATING OXIDOREDUCTASE COMPLEX SUBUNIT G"/>
    <property type="match status" value="1"/>
</dbReference>
<keyword evidence="6" id="KW-1003">Cell membrane</keyword>
<keyword evidence="4 6" id="KW-0288">FMN</keyword>
<dbReference type="SMART" id="SM00900">
    <property type="entry name" value="FMN_bind"/>
    <property type="match status" value="2"/>
</dbReference>
<evidence type="ECO:0000256" key="1">
    <source>
        <dbReference type="ARBA" id="ARBA00022448"/>
    </source>
</evidence>
<dbReference type="InterPro" id="IPR007329">
    <property type="entry name" value="FMN-bd"/>
</dbReference>
<comment type="caution">
    <text evidence="8">The sequence shown here is derived from an EMBL/GenBank/DDBJ whole genome shotgun (WGS) entry which is preliminary data.</text>
</comment>
<comment type="subunit">
    <text evidence="6">The complex is composed of six subunits: RnfA, RnfB, RnfC, RnfD, RnfE and RnfG.</text>
</comment>
<dbReference type="Proteomes" id="UP000611796">
    <property type="component" value="Unassembled WGS sequence"/>
</dbReference>
<reference evidence="8 9" key="1">
    <citation type="submission" date="2020-08" db="EMBL/GenBank/DDBJ databases">
        <authorList>
            <person name="Liu C."/>
            <person name="Sun Q."/>
        </authorList>
    </citation>
    <scope>NUCLEOTIDE SEQUENCE [LARGE SCALE GENOMIC DNA]</scope>
    <source>
        <strain evidence="8 9">NSJ-45</strain>
    </source>
</reference>
<evidence type="ECO:0000256" key="4">
    <source>
        <dbReference type="ARBA" id="ARBA00022643"/>
    </source>
</evidence>
<keyword evidence="5 6" id="KW-0249">Electron transport</keyword>
<name>A0ABR7JZQ3_9FIRM</name>
<evidence type="ECO:0000256" key="6">
    <source>
        <dbReference type="HAMAP-Rule" id="MF_00479"/>
    </source>
</evidence>
<dbReference type="EC" id="7.-.-.-" evidence="6"/>
<dbReference type="Gene3D" id="3.90.1010.20">
    <property type="match status" value="1"/>
</dbReference>
<accession>A0ABR7JZQ3</accession>
<dbReference type="InterPro" id="IPR010209">
    <property type="entry name" value="Ion_transpt_RnfG/RsxG"/>
</dbReference>
<protein>
    <recommendedName>
        <fullName evidence="6">Ion-translocating oxidoreductase complex subunit G</fullName>
        <ecNumber evidence="6">7.-.-.-</ecNumber>
    </recommendedName>
    <alternativeName>
        <fullName evidence="6">Rnf electron transport complex subunit G</fullName>
    </alternativeName>
</protein>
<evidence type="ECO:0000313" key="8">
    <source>
        <dbReference type="EMBL" id="MBC6002222.1"/>
    </source>
</evidence>
<sequence>MKDIFKLGSILFLICAVAALLLSVTNNITEPVIKERNIQANNESRKEVLKEAEEFKQLDNVKANLVEEVYQGLKGNEVVGYTIKTAPKGYGGKIEVMIGISKDGKITGVKVGNHSETPGLGSKASEPTFKDQFNGKSTEKPLMVVKGSASNDNDIAAISGATITSNAVTSGVNAAINLYKEQLLNNSQNKDVQSLANEPMVKIFDNAQFKKIEGKSEGKIVATYEVFDENKKIGYIFETELDGYENKTEILVGITLDGTIKGLELGEKTNDNEHLKSTFDTGLTHQLEGKKIDEISLVQEKVNKDDKSQSASGAKITSKSVIEGVNSTIDFFKKITNGTGA</sequence>
<evidence type="ECO:0000313" key="9">
    <source>
        <dbReference type="Proteomes" id="UP000611796"/>
    </source>
</evidence>
<keyword evidence="3 6" id="KW-0285">Flavoprotein</keyword>
<comment type="subcellular location">
    <subcellularLocation>
        <location evidence="6">Cell membrane</location>
        <topology evidence="6">Single-pass membrane protein</topology>
    </subcellularLocation>
</comment>
<evidence type="ECO:0000256" key="5">
    <source>
        <dbReference type="ARBA" id="ARBA00022982"/>
    </source>
</evidence>
<comment type="similarity">
    <text evidence="6">Belongs to the RnfG family.</text>
</comment>
<comment type="cofactor">
    <cofactor evidence="6">
        <name>FMN</name>
        <dbReference type="ChEBI" id="CHEBI:58210"/>
    </cofactor>
</comment>
<dbReference type="EMBL" id="JACRWD010000001">
    <property type="protein sequence ID" value="MBC6002222.1"/>
    <property type="molecule type" value="Genomic_DNA"/>
</dbReference>
<proteinExistence type="inferred from homology"/>
<keyword evidence="1 6" id="KW-0813">Transport</keyword>
<feature type="domain" description="FMN-binding" evidence="7">
    <location>
        <begin position="89"/>
        <end position="179"/>
    </location>
</feature>
<feature type="modified residue" description="FMN phosphoryl threonine" evidence="6">
    <location>
        <position position="162"/>
    </location>
</feature>
<evidence type="ECO:0000256" key="3">
    <source>
        <dbReference type="ARBA" id="ARBA00022630"/>
    </source>
</evidence>
<dbReference type="NCBIfam" id="TIGR01947">
    <property type="entry name" value="rnfG"/>
    <property type="match status" value="1"/>
</dbReference>
<evidence type="ECO:0000256" key="2">
    <source>
        <dbReference type="ARBA" id="ARBA00022553"/>
    </source>
</evidence>
<dbReference type="PANTHER" id="PTHR36118:SF1">
    <property type="entry name" value="ION-TRANSLOCATING OXIDOREDUCTASE COMPLEX SUBUNIT G"/>
    <property type="match status" value="1"/>
</dbReference>
<dbReference type="Pfam" id="PF04205">
    <property type="entry name" value="FMN_bind"/>
    <property type="match status" value="2"/>
</dbReference>
<feature type="domain" description="FMN-binding" evidence="7">
    <location>
        <begin position="243"/>
        <end position="332"/>
    </location>
</feature>
<organism evidence="8 9">
    <name type="scientific">Paeniclostridium hominis</name>
    <dbReference type="NCBI Taxonomy" id="2764329"/>
    <lineage>
        <taxon>Bacteria</taxon>
        <taxon>Bacillati</taxon>
        <taxon>Bacillota</taxon>
        <taxon>Clostridia</taxon>
        <taxon>Peptostreptococcales</taxon>
        <taxon>Peptostreptococcaceae</taxon>
        <taxon>Paeniclostridium</taxon>
    </lineage>
</organism>
<dbReference type="HAMAP" id="MF_00479">
    <property type="entry name" value="RsxG_RnfG"/>
    <property type="match status" value="1"/>
</dbReference>